<proteinExistence type="predicted"/>
<dbReference type="InterPro" id="IPR007355">
    <property type="entry name" value="DUF424"/>
</dbReference>
<comment type="caution">
    <text evidence="1">The sequence shown here is derived from an EMBL/GenBank/DDBJ whole genome shotgun (WGS) entry which is preliminary data.</text>
</comment>
<evidence type="ECO:0000313" key="1">
    <source>
        <dbReference type="EMBL" id="RQD86230.1"/>
    </source>
</evidence>
<protein>
    <submittedName>
        <fullName evidence="1">DUF424 family protein</fullName>
    </submittedName>
</protein>
<reference evidence="1 2" key="1">
    <citation type="submission" date="2018-08" db="EMBL/GenBank/DDBJ databases">
        <title>The metabolism and importance of syntrophic acetate oxidation coupled to methane or sulfide production in haloalkaline environments.</title>
        <authorList>
            <person name="Timmers P.H.A."/>
            <person name="Vavourakis C.D."/>
            <person name="Sorokin D.Y."/>
            <person name="Sinninghe Damste J.S."/>
            <person name="Muyzer G."/>
            <person name="Stams A.J.M."/>
            <person name="Plugge C.M."/>
        </authorList>
    </citation>
    <scope>NUCLEOTIDE SEQUENCE [LARGE SCALE GENOMIC DNA]</scope>
    <source>
        <strain evidence="1">MSAO_Arc3</strain>
    </source>
</reference>
<gene>
    <name evidence="1" type="ORF">D5R95_04020</name>
</gene>
<dbReference type="RefSeq" id="WP_259132938.1">
    <property type="nucleotide sequence ID" value="NZ_JANUCS010000001.1"/>
</dbReference>
<dbReference type="Pfam" id="PF04242">
    <property type="entry name" value="DUF424"/>
    <property type="match status" value="1"/>
</dbReference>
<sequence>MYLKIHRSEREILVAVCDKEILGAKLVDGSFAVKLNEEFYKGDLVDENVVIDALKSATTANIFGEKAINCAIKCKVINQNNIIEIDGVPHAQLFRV</sequence>
<organism evidence="1 2">
    <name type="scientific">Methanosalsum natronophilum</name>
    <dbReference type="NCBI Taxonomy" id="768733"/>
    <lineage>
        <taxon>Archaea</taxon>
        <taxon>Methanobacteriati</taxon>
        <taxon>Methanobacteriota</taxon>
        <taxon>Stenosarchaea group</taxon>
        <taxon>Methanomicrobia</taxon>
        <taxon>Methanosarcinales</taxon>
        <taxon>Methanosarcinaceae</taxon>
        <taxon>Methanosalsum</taxon>
    </lineage>
</organism>
<name>A0A3R7XUV2_9EURY</name>
<dbReference type="Gene3D" id="3.30.1860.10">
    <property type="entry name" value="uncharacterized conserved protein from methanopyrus kandleri domain like"/>
    <property type="match status" value="1"/>
</dbReference>
<dbReference type="Proteomes" id="UP000284763">
    <property type="component" value="Unassembled WGS sequence"/>
</dbReference>
<dbReference type="AlphaFoldDB" id="A0A3R7XUV2"/>
<dbReference type="EMBL" id="QZAB01000267">
    <property type="protein sequence ID" value="RQD86230.1"/>
    <property type="molecule type" value="Genomic_DNA"/>
</dbReference>
<evidence type="ECO:0000313" key="2">
    <source>
        <dbReference type="Proteomes" id="UP000284763"/>
    </source>
</evidence>
<accession>A0A3R7XUV2</accession>